<dbReference type="EMBL" id="KE504227">
    <property type="protein sequence ID" value="EPS94639.1"/>
    <property type="molecule type" value="Genomic_DNA"/>
</dbReference>
<sequence>MPTLQEQLASLSACIQEKPPYFSGTLALSSPNNTLFYGKDGNARRINFVQTTDEELQHLAESCDVATFGVKNENVHDESYRKAGKLNTEHFSVGFDPMGTGLIDVIQTELMEKDRDSPSIRAERYKLNVYGPGSFFKAHQDTPRGADMFGSLVIVYPTPHVGGELVLRHEGKEWTFDSASITAEQREPSLAYVTFFSDVEHEVLEVKSGYRVTVTYNLYFAASDPSPPVHPQTFGSHLQAVLQRFLEDPSFLPNGGHLGFGLSHRYPVELDEQISADNGLPMLRELETRLKGGDAIILKVCTELGLKASLRFLVEDTNMIYVAYIMMDSVVDTYDCVFESPTRYHLRDMGGKLITPIPPHERTKSLRKPDILVRWIVPPKRDHRLKSQFVTYGNEPGAGYEYAHFALIVNVGKFGERQLGEGEEVYDDAEFRDLFGHTSDDEEAEYSD</sequence>
<dbReference type="OrthoDB" id="27483at2759"/>
<dbReference type="InParanoid" id="S8F6X1"/>
<dbReference type="HOGENOM" id="CLU_019613_2_1_1"/>
<dbReference type="eggNOG" id="ENOG502S1M6">
    <property type="taxonomic scope" value="Eukaryota"/>
</dbReference>
<keyword evidence="4" id="KW-1185">Reference proteome</keyword>
<organism evidence="3 4">
    <name type="scientific">Fomitopsis schrenkii</name>
    <name type="common">Brown rot fungus</name>
    <dbReference type="NCBI Taxonomy" id="2126942"/>
    <lineage>
        <taxon>Eukaryota</taxon>
        <taxon>Fungi</taxon>
        <taxon>Dikarya</taxon>
        <taxon>Basidiomycota</taxon>
        <taxon>Agaricomycotina</taxon>
        <taxon>Agaricomycetes</taxon>
        <taxon>Polyporales</taxon>
        <taxon>Fomitopsis</taxon>
    </lineage>
</organism>
<proteinExistence type="inferred from homology"/>
<evidence type="ECO:0000313" key="3">
    <source>
        <dbReference type="EMBL" id="EPS94639.1"/>
    </source>
</evidence>
<dbReference type="InterPro" id="IPR005123">
    <property type="entry name" value="Oxoglu/Fe-dep_dioxygenase_dom"/>
</dbReference>
<evidence type="ECO:0000313" key="4">
    <source>
        <dbReference type="Proteomes" id="UP000015241"/>
    </source>
</evidence>
<dbReference type="Gene3D" id="2.60.120.620">
    <property type="entry name" value="q2cbj1_9rhob like domain"/>
    <property type="match status" value="1"/>
</dbReference>
<accession>S8F6X1</accession>
<comment type="similarity">
    <text evidence="1">Belongs to the iron/ascorbate-dependent oxidoreductase family.</text>
</comment>
<keyword evidence="1" id="KW-0479">Metal-binding</keyword>
<dbReference type="Pfam" id="PF13640">
    <property type="entry name" value="2OG-FeII_Oxy_3"/>
    <property type="match status" value="1"/>
</dbReference>
<dbReference type="AlphaFoldDB" id="S8F6X1"/>
<dbReference type="PANTHER" id="PTHR33099:SF14">
    <property type="entry name" value="PROLYL 4-HYDROXYLASE ALPHA SUBUNIT FE(2+) 2OG DIOXYGENASE DOMAIN-CONTAINING PROTEIN"/>
    <property type="match status" value="1"/>
</dbReference>
<protein>
    <recommendedName>
        <fullName evidence="2">Fe2OG dioxygenase domain-containing protein</fullName>
    </recommendedName>
</protein>
<name>S8F6X1_FOMSC</name>
<dbReference type="InterPro" id="IPR044862">
    <property type="entry name" value="Pro_4_hyd_alph_FE2OG_OXY"/>
</dbReference>
<feature type="domain" description="Fe2OG dioxygenase" evidence="2">
    <location>
        <begin position="121"/>
        <end position="220"/>
    </location>
</feature>
<dbReference type="STRING" id="743788.S8F6X1"/>
<dbReference type="GO" id="GO:0046872">
    <property type="term" value="F:metal ion binding"/>
    <property type="evidence" value="ECO:0007669"/>
    <property type="project" value="UniProtKB-KW"/>
</dbReference>
<dbReference type="PROSITE" id="PS51471">
    <property type="entry name" value="FE2OG_OXY"/>
    <property type="match status" value="1"/>
</dbReference>
<dbReference type="PANTHER" id="PTHR33099">
    <property type="entry name" value="FE2OG DIOXYGENASE DOMAIN-CONTAINING PROTEIN"/>
    <property type="match status" value="1"/>
</dbReference>
<dbReference type="Proteomes" id="UP000015241">
    <property type="component" value="Unassembled WGS sequence"/>
</dbReference>
<reference evidence="3 4" key="1">
    <citation type="journal article" date="2012" name="Science">
        <title>The Paleozoic origin of enzymatic lignin decomposition reconstructed from 31 fungal genomes.</title>
        <authorList>
            <person name="Floudas D."/>
            <person name="Binder M."/>
            <person name="Riley R."/>
            <person name="Barry K."/>
            <person name="Blanchette R.A."/>
            <person name="Henrissat B."/>
            <person name="Martinez A.T."/>
            <person name="Otillar R."/>
            <person name="Spatafora J.W."/>
            <person name="Yadav J.S."/>
            <person name="Aerts A."/>
            <person name="Benoit I."/>
            <person name="Boyd A."/>
            <person name="Carlson A."/>
            <person name="Copeland A."/>
            <person name="Coutinho P.M."/>
            <person name="de Vries R.P."/>
            <person name="Ferreira P."/>
            <person name="Findley K."/>
            <person name="Foster B."/>
            <person name="Gaskell J."/>
            <person name="Glotzer D."/>
            <person name="Gorecki P."/>
            <person name="Heitman J."/>
            <person name="Hesse C."/>
            <person name="Hori C."/>
            <person name="Igarashi K."/>
            <person name="Jurgens J.A."/>
            <person name="Kallen N."/>
            <person name="Kersten P."/>
            <person name="Kohler A."/>
            <person name="Kuees U."/>
            <person name="Kumar T.K.A."/>
            <person name="Kuo A."/>
            <person name="LaButti K."/>
            <person name="Larrondo L.F."/>
            <person name="Lindquist E."/>
            <person name="Ling A."/>
            <person name="Lombard V."/>
            <person name="Lucas S."/>
            <person name="Lundell T."/>
            <person name="Martin R."/>
            <person name="McLaughlin D.J."/>
            <person name="Morgenstern I."/>
            <person name="Morin E."/>
            <person name="Murat C."/>
            <person name="Nagy L.G."/>
            <person name="Nolan M."/>
            <person name="Ohm R.A."/>
            <person name="Patyshakuliyeva A."/>
            <person name="Rokas A."/>
            <person name="Ruiz-Duenas F.J."/>
            <person name="Sabat G."/>
            <person name="Salamov A."/>
            <person name="Samejima M."/>
            <person name="Schmutz J."/>
            <person name="Slot J.C."/>
            <person name="St John F."/>
            <person name="Stenlid J."/>
            <person name="Sun H."/>
            <person name="Sun S."/>
            <person name="Syed K."/>
            <person name="Tsang A."/>
            <person name="Wiebenga A."/>
            <person name="Young D."/>
            <person name="Pisabarro A."/>
            <person name="Eastwood D.C."/>
            <person name="Martin F."/>
            <person name="Cullen D."/>
            <person name="Grigoriev I.V."/>
            <person name="Hibbett D.S."/>
        </authorList>
    </citation>
    <scope>NUCLEOTIDE SEQUENCE</scope>
    <source>
        <strain evidence="4">FP-58527</strain>
    </source>
</reference>
<evidence type="ECO:0000256" key="1">
    <source>
        <dbReference type="RuleBase" id="RU003682"/>
    </source>
</evidence>
<gene>
    <name evidence="3" type="ORF">FOMPIDRAFT_1033262</name>
</gene>
<evidence type="ECO:0000259" key="2">
    <source>
        <dbReference type="PROSITE" id="PS51471"/>
    </source>
</evidence>
<keyword evidence="1" id="KW-0408">Iron</keyword>
<dbReference type="GO" id="GO:0016491">
    <property type="term" value="F:oxidoreductase activity"/>
    <property type="evidence" value="ECO:0007669"/>
    <property type="project" value="UniProtKB-KW"/>
</dbReference>
<keyword evidence="1" id="KW-0560">Oxidoreductase</keyword>